<feature type="compositionally biased region" description="Polar residues" evidence="1">
    <location>
        <begin position="160"/>
        <end position="183"/>
    </location>
</feature>
<dbReference type="Pfam" id="PF10336">
    <property type="entry name" value="DUF2420"/>
    <property type="match status" value="1"/>
</dbReference>
<name>A0A151GFH1_DRECN</name>
<reference evidence="2 3" key="1">
    <citation type="journal article" date="2016" name="Sci. Rep.">
        <title>Insights into Adaptations to a Near-Obligate Nematode Endoparasitic Lifestyle from the Finished Genome of Drechmeria coniospora.</title>
        <authorList>
            <person name="Zhang L."/>
            <person name="Zhou Z."/>
            <person name="Guo Q."/>
            <person name="Fokkens L."/>
            <person name="Miskei M."/>
            <person name="Pocsi I."/>
            <person name="Zhang W."/>
            <person name="Chen M."/>
            <person name="Wang L."/>
            <person name="Sun Y."/>
            <person name="Donzelli B.G."/>
            <person name="Gibson D.M."/>
            <person name="Nelson D.R."/>
            <person name="Luo J.G."/>
            <person name="Rep M."/>
            <person name="Liu H."/>
            <person name="Yang S."/>
            <person name="Wang J."/>
            <person name="Krasnoff S.B."/>
            <person name="Xu Y."/>
            <person name="Molnar I."/>
            <person name="Lin M."/>
        </authorList>
    </citation>
    <scope>NUCLEOTIDE SEQUENCE [LARGE SCALE GENOMIC DNA]</scope>
    <source>
        <strain evidence="2 3">ARSEF 6962</strain>
    </source>
</reference>
<feature type="compositionally biased region" description="Basic and acidic residues" evidence="1">
    <location>
        <begin position="187"/>
        <end position="198"/>
    </location>
</feature>
<dbReference type="AlphaFoldDB" id="A0A151GFH1"/>
<feature type="compositionally biased region" description="Basic and acidic residues" evidence="1">
    <location>
        <begin position="206"/>
        <end position="220"/>
    </location>
</feature>
<protein>
    <submittedName>
        <fullName evidence="2">Uncharacterized protein</fullName>
    </submittedName>
</protein>
<dbReference type="GeneID" id="63720458"/>
<feature type="compositionally biased region" description="Basic and acidic residues" evidence="1">
    <location>
        <begin position="554"/>
        <end position="563"/>
    </location>
</feature>
<feature type="compositionally biased region" description="Polar residues" evidence="1">
    <location>
        <begin position="604"/>
        <end position="616"/>
    </location>
</feature>
<feature type="region of interest" description="Disordered" evidence="1">
    <location>
        <begin position="69"/>
        <end position="125"/>
    </location>
</feature>
<dbReference type="InterPro" id="IPR018822">
    <property type="entry name" value="UPF0646"/>
</dbReference>
<feature type="region of interest" description="Disordered" evidence="1">
    <location>
        <begin position="1"/>
        <end position="27"/>
    </location>
</feature>
<dbReference type="RefSeq" id="XP_040655202.1">
    <property type="nucleotide sequence ID" value="XM_040805098.1"/>
</dbReference>
<sequence>MLGLVPSESDAATSISPQTGLHRHDDDLINYDSDDATLAVPVSRHASQHDGTRVLEFEEFAIGTVPPLQASSNLTQSSSAVGSVPLESGGTATNTTDYDHSIEPSNAPESAPSIHGPDENEEEIPDHGDEIAADETAHVMDSIHEIDYEHDDIDYAVPSESQQNTVSASTLSKAPNSPAQATDSAAEELHDHASHFEIDWDEDEPPRDSLEEQTETHDASKQFTVAAHDTASSNDQGTPGSGRGELGSVDGPSVQGALAVQDTSYPEGIPEIFVQYQGEQCPFFSQSADGFFADAHILKEPMAVVLAELREMLESEIDEQDELVFQVDKLGLEFCEARTPSSPHDSLATITLSQILDVFEILTKNEDPESSRRLSAYLFTRPNTMKRFEFLMEGATVGNTKLEDVAYYFEPPGDGSPPMEFDVDEIYGEEIDHFEALGEADEPDAKNEFVGGSDVQDRDVGTANDNAADLYGDDGVDYSIGEDKIVNDEGNADISSLEPAAVGQGESICETGPAKTAPQHDAGFDPNNTVSQAFADHDDDLIDYSDDKIADLTETRHDQRAEGVPDTTTTSLQVDGPSQQDDDLVSYADDKISVSGATSHGVGRTSSAGNKSSSPGENGAGINCGDEKMEISGDVASIGGDDAKQLQVEEIAIKNVEEPSQHGFEETDLEVTSYHGKEVVDGSSLDQFNQPLEIMMTSHDAASNAVVDALPLGPVESLSSGYRSGEKVTTELDVSVADESTRVEHIRNPSDMSIAFTAAGDESVRAAGANSGSGTSAELEVDPQAESAHAEGMPSLETESHIAVATITPDLNTAMAAVVKDDELGAMMGTNLPGNIDELSEIDWQDDDAVDVVTDMAEVLPSATKRGCPGVDEDDRNDVKRRRS</sequence>
<feature type="region of interest" description="Disordered" evidence="1">
    <location>
        <begin position="765"/>
        <end position="794"/>
    </location>
</feature>
<evidence type="ECO:0000313" key="2">
    <source>
        <dbReference type="EMBL" id="KYK55850.1"/>
    </source>
</evidence>
<gene>
    <name evidence="2" type="ORF">DCS_07815</name>
</gene>
<feature type="region of interest" description="Disordered" evidence="1">
    <location>
        <begin position="861"/>
        <end position="884"/>
    </location>
</feature>
<feature type="compositionally biased region" description="Polar residues" evidence="1">
    <location>
        <begin position="69"/>
        <end position="81"/>
    </location>
</feature>
<dbReference type="InParanoid" id="A0A151GFH1"/>
<feature type="region of interest" description="Disordered" evidence="1">
    <location>
        <begin position="503"/>
        <end position="532"/>
    </location>
</feature>
<feature type="compositionally biased region" description="Polar residues" evidence="1">
    <location>
        <begin position="566"/>
        <end position="579"/>
    </location>
</feature>
<proteinExistence type="predicted"/>
<evidence type="ECO:0000313" key="3">
    <source>
        <dbReference type="Proteomes" id="UP000076580"/>
    </source>
</evidence>
<accession>A0A151GFH1</accession>
<feature type="region of interest" description="Disordered" evidence="1">
    <location>
        <begin position="596"/>
        <end position="627"/>
    </location>
</feature>
<dbReference type="Proteomes" id="UP000076580">
    <property type="component" value="Chromosome 03"/>
</dbReference>
<feature type="region of interest" description="Disordered" evidence="1">
    <location>
        <begin position="554"/>
        <end position="583"/>
    </location>
</feature>
<dbReference type="STRING" id="98403.A0A151GFH1"/>
<dbReference type="EMBL" id="LAYC01000003">
    <property type="protein sequence ID" value="KYK55850.1"/>
    <property type="molecule type" value="Genomic_DNA"/>
</dbReference>
<comment type="caution">
    <text evidence="2">The sequence shown here is derived from an EMBL/GenBank/DDBJ whole genome shotgun (WGS) entry which is preliminary data.</text>
</comment>
<feature type="compositionally biased region" description="Low complexity" evidence="1">
    <location>
        <begin position="766"/>
        <end position="777"/>
    </location>
</feature>
<feature type="region of interest" description="Disordered" evidence="1">
    <location>
        <begin position="160"/>
        <end position="253"/>
    </location>
</feature>
<evidence type="ECO:0000256" key="1">
    <source>
        <dbReference type="SAM" id="MobiDB-lite"/>
    </source>
</evidence>
<keyword evidence="3" id="KW-1185">Reference proteome</keyword>
<feature type="compositionally biased region" description="Polar residues" evidence="1">
    <location>
        <begin position="10"/>
        <end position="19"/>
    </location>
</feature>
<organism evidence="2 3">
    <name type="scientific">Drechmeria coniospora</name>
    <name type="common">Nematophagous fungus</name>
    <name type="synonym">Meria coniospora</name>
    <dbReference type="NCBI Taxonomy" id="98403"/>
    <lineage>
        <taxon>Eukaryota</taxon>
        <taxon>Fungi</taxon>
        <taxon>Dikarya</taxon>
        <taxon>Ascomycota</taxon>
        <taxon>Pezizomycotina</taxon>
        <taxon>Sordariomycetes</taxon>
        <taxon>Hypocreomycetidae</taxon>
        <taxon>Hypocreales</taxon>
        <taxon>Ophiocordycipitaceae</taxon>
        <taxon>Drechmeria</taxon>
    </lineage>
</organism>